<dbReference type="Gene3D" id="1.10.10.60">
    <property type="entry name" value="Homeodomain-like"/>
    <property type="match status" value="1"/>
</dbReference>
<gene>
    <name evidence="8" type="primary">atoC_5</name>
    <name evidence="8" type="ORF">PS723_04681</name>
</gene>
<keyword evidence="1" id="KW-0547">Nucleotide-binding</keyword>
<feature type="compositionally biased region" description="Polar residues" evidence="6">
    <location>
        <begin position="272"/>
        <end position="286"/>
    </location>
</feature>
<evidence type="ECO:0000256" key="2">
    <source>
        <dbReference type="ARBA" id="ARBA00022840"/>
    </source>
</evidence>
<sequence length="368" mass="41011">MNASILTLAPHENHREEIRAKALLFADPRSQQLKSQTERVAASSVPVLIQGETGTGKELLARHLHQCSGRRGPFVAVNGAAINENLAESEFFGHEAGAFTGANARRQGWFEAAQGGTLFLDEIGDLPLSLQVKLLRVLQEKEVVRVGGRKPIPIDVRVVTATHVDLNSAIASGQFREDLYYRLNLVTLQIPPLRERPGDILPLAEHFLEQFAREQQRPIASLGPTARQALLGYSWPGNIRELENVLLSAALQTGESVLEVEHLQLSERRQVRTGSREQAPSPQKSDTPAAHIWQSIHSQIRDLLTQHDDDQLWTQWEATLLEETLRHHHHNQVHSALRLGISRHALRTLMKRHDLMPPVHGARGNSAG</sequence>
<dbReference type="Pfam" id="PF00158">
    <property type="entry name" value="Sigma54_activat"/>
    <property type="match status" value="1"/>
</dbReference>
<dbReference type="InterPro" id="IPR025944">
    <property type="entry name" value="Sigma_54_int_dom_CS"/>
</dbReference>
<evidence type="ECO:0000256" key="1">
    <source>
        <dbReference type="ARBA" id="ARBA00022741"/>
    </source>
</evidence>
<dbReference type="Pfam" id="PF25601">
    <property type="entry name" value="AAA_lid_14"/>
    <property type="match status" value="1"/>
</dbReference>
<evidence type="ECO:0000313" key="8">
    <source>
        <dbReference type="EMBL" id="VVO27005.1"/>
    </source>
</evidence>
<accession>A0A5E7EJD2</accession>
<keyword evidence="2" id="KW-0067">ATP-binding</keyword>
<dbReference type="InterPro" id="IPR009057">
    <property type="entry name" value="Homeodomain-like_sf"/>
</dbReference>
<dbReference type="Gene3D" id="3.40.50.300">
    <property type="entry name" value="P-loop containing nucleotide triphosphate hydrolases"/>
    <property type="match status" value="1"/>
</dbReference>
<dbReference type="GO" id="GO:0005524">
    <property type="term" value="F:ATP binding"/>
    <property type="evidence" value="ECO:0007669"/>
    <property type="project" value="UniProtKB-KW"/>
</dbReference>
<dbReference type="InterPro" id="IPR002078">
    <property type="entry name" value="Sigma_54_int"/>
</dbReference>
<dbReference type="PROSITE" id="PS50045">
    <property type="entry name" value="SIGMA54_INTERACT_4"/>
    <property type="match status" value="1"/>
</dbReference>
<dbReference type="OrthoDB" id="9804019at2"/>
<keyword evidence="5" id="KW-0804">Transcription</keyword>
<dbReference type="InterPro" id="IPR025662">
    <property type="entry name" value="Sigma_54_int_dom_ATP-bd_1"/>
</dbReference>
<dbReference type="CDD" id="cd00009">
    <property type="entry name" value="AAA"/>
    <property type="match status" value="1"/>
</dbReference>
<dbReference type="SUPFAM" id="SSF52540">
    <property type="entry name" value="P-loop containing nucleoside triphosphate hydrolases"/>
    <property type="match status" value="1"/>
</dbReference>
<organism evidence="8 9">
    <name type="scientific">Pseudomonas fluorescens</name>
    <dbReference type="NCBI Taxonomy" id="294"/>
    <lineage>
        <taxon>Bacteria</taxon>
        <taxon>Pseudomonadati</taxon>
        <taxon>Pseudomonadota</taxon>
        <taxon>Gammaproteobacteria</taxon>
        <taxon>Pseudomonadales</taxon>
        <taxon>Pseudomonadaceae</taxon>
        <taxon>Pseudomonas</taxon>
    </lineage>
</organism>
<dbReference type="GO" id="GO:0006355">
    <property type="term" value="P:regulation of DNA-templated transcription"/>
    <property type="evidence" value="ECO:0007669"/>
    <property type="project" value="InterPro"/>
</dbReference>
<protein>
    <submittedName>
        <fullName evidence="8">Regulatory protein AtoC</fullName>
    </submittedName>
</protein>
<reference evidence="8 9" key="1">
    <citation type="submission" date="2019-09" db="EMBL/GenBank/DDBJ databases">
        <authorList>
            <person name="Chandra G."/>
            <person name="Truman W A."/>
        </authorList>
    </citation>
    <scope>NUCLEOTIDE SEQUENCE [LARGE SCALE GENOMIC DNA]</scope>
    <source>
        <strain evidence="8">PS723</strain>
    </source>
</reference>
<dbReference type="AlphaFoldDB" id="A0A5E7EJD2"/>
<dbReference type="Gene3D" id="1.10.8.60">
    <property type="match status" value="1"/>
</dbReference>
<evidence type="ECO:0000259" key="7">
    <source>
        <dbReference type="PROSITE" id="PS50045"/>
    </source>
</evidence>
<dbReference type="InterPro" id="IPR058031">
    <property type="entry name" value="AAA_lid_NorR"/>
</dbReference>
<keyword evidence="4" id="KW-0238">DNA-binding</keyword>
<dbReference type="PANTHER" id="PTHR32071:SF21">
    <property type="entry name" value="TRANSCRIPTIONAL REGULATORY PROTEIN FLGR"/>
    <property type="match status" value="1"/>
</dbReference>
<dbReference type="InterPro" id="IPR025943">
    <property type="entry name" value="Sigma_54_int_dom_ATP-bd_2"/>
</dbReference>
<evidence type="ECO:0000256" key="5">
    <source>
        <dbReference type="ARBA" id="ARBA00023163"/>
    </source>
</evidence>
<feature type="region of interest" description="Disordered" evidence="6">
    <location>
        <begin position="268"/>
        <end position="289"/>
    </location>
</feature>
<evidence type="ECO:0000256" key="4">
    <source>
        <dbReference type="ARBA" id="ARBA00023125"/>
    </source>
</evidence>
<dbReference type="EMBL" id="CABVHY010000026">
    <property type="protein sequence ID" value="VVO27005.1"/>
    <property type="molecule type" value="Genomic_DNA"/>
</dbReference>
<dbReference type="InterPro" id="IPR003593">
    <property type="entry name" value="AAA+_ATPase"/>
</dbReference>
<dbReference type="InterPro" id="IPR002197">
    <property type="entry name" value="HTH_Fis"/>
</dbReference>
<dbReference type="SMART" id="SM00382">
    <property type="entry name" value="AAA"/>
    <property type="match status" value="1"/>
</dbReference>
<dbReference type="PROSITE" id="PS00688">
    <property type="entry name" value="SIGMA54_INTERACT_3"/>
    <property type="match status" value="1"/>
</dbReference>
<dbReference type="SUPFAM" id="SSF46689">
    <property type="entry name" value="Homeodomain-like"/>
    <property type="match status" value="1"/>
</dbReference>
<dbReference type="RefSeq" id="WP_150805986.1">
    <property type="nucleotide sequence ID" value="NZ_CABVHY010000026.1"/>
</dbReference>
<evidence type="ECO:0000313" key="9">
    <source>
        <dbReference type="Proteomes" id="UP000379480"/>
    </source>
</evidence>
<proteinExistence type="predicted"/>
<dbReference type="PANTHER" id="PTHR32071">
    <property type="entry name" value="TRANSCRIPTIONAL REGULATORY PROTEIN"/>
    <property type="match status" value="1"/>
</dbReference>
<dbReference type="Proteomes" id="UP000379480">
    <property type="component" value="Unassembled WGS sequence"/>
</dbReference>
<evidence type="ECO:0000256" key="3">
    <source>
        <dbReference type="ARBA" id="ARBA00023015"/>
    </source>
</evidence>
<dbReference type="FunFam" id="3.40.50.300:FF:000006">
    <property type="entry name" value="DNA-binding transcriptional regulator NtrC"/>
    <property type="match status" value="1"/>
</dbReference>
<dbReference type="GO" id="GO:0043565">
    <property type="term" value="F:sequence-specific DNA binding"/>
    <property type="evidence" value="ECO:0007669"/>
    <property type="project" value="InterPro"/>
</dbReference>
<evidence type="ECO:0000256" key="6">
    <source>
        <dbReference type="SAM" id="MobiDB-lite"/>
    </source>
</evidence>
<dbReference type="Pfam" id="PF02954">
    <property type="entry name" value="HTH_8"/>
    <property type="match status" value="1"/>
</dbReference>
<dbReference type="PROSITE" id="PS00676">
    <property type="entry name" value="SIGMA54_INTERACT_2"/>
    <property type="match status" value="1"/>
</dbReference>
<keyword evidence="3" id="KW-0805">Transcription regulation</keyword>
<dbReference type="InterPro" id="IPR027417">
    <property type="entry name" value="P-loop_NTPase"/>
</dbReference>
<name>A0A5E7EJD2_PSEFL</name>
<dbReference type="PROSITE" id="PS00675">
    <property type="entry name" value="SIGMA54_INTERACT_1"/>
    <property type="match status" value="1"/>
</dbReference>
<feature type="domain" description="Sigma-54 factor interaction" evidence="7">
    <location>
        <begin position="23"/>
        <end position="251"/>
    </location>
</feature>